<evidence type="ECO:0000256" key="1">
    <source>
        <dbReference type="ARBA" id="ARBA00004123"/>
    </source>
</evidence>
<dbReference type="InterPro" id="IPR036864">
    <property type="entry name" value="Zn2-C6_fun-type_DNA-bd_sf"/>
</dbReference>
<dbReference type="OrthoDB" id="3364175at2759"/>
<dbReference type="InterPro" id="IPR007219">
    <property type="entry name" value="XnlR_reg_dom"/>
</dbReference>
<dbReference type="GO" id="GO:0003677">
    <property type="term" value="F:DNA binding"/>
    <property type="evidence" value="ECO:0007669"/>
    <property type="project" value="InterPro"/>
</dbReference>
<feature type="compositionally biased region" description="Polar residues" evidence="3">
    <location>
        <begin position="897"/>
        <end position="914"/>
    </location>
</feature>
<gene>
    <name evidence="5" type="ORF">DMC30DRAFT_22712</name>
</gene>
<proteinExistence type="predicted"/>
<evidence type="ECO:0000256" key="2">
    <source>
        <dbReference type="ARBA" id="ARBA00023242"/>
    </source>
</evidence>
<dbReference type="PANTHER" id="PTHR31001:SF90">
    <property type="entry name" value="CENTROMERE DNA-BINDING PROTEIN COMPLEX CBF3 SUBUNIT B"/>
    <property type="match status" value="1"/>
</dbReference>
<dbReference type="Pfam" id="PF04082">
    <property type="entry name" value="Fungal_trans"/>
    <property type="match status" value="1"/>
</dbReference>
<organism evidence="5 6">
    <name type="scientific">Rhodotorula diobovata</name>
    <dbReference type="NCBI Taxonomy" id="5288"/>
    <lineage>
        <taxon>Eukaryota</taxon>
        <taxon>Fungi</taxon>
        <taxon>Dikarya</taxon>
        <taxon>Basidiomycota</taxon>
        <taxon>Pucciniomycotina</taxon>
        <taxon>Microbotryomycetes</taxon>
        <taxon>Sporidiobolales</taxon>
        <taxon>Sporidiobolaceae</taxon>
        <taxon>Rhodotorula</taxon>
    </lineage>
</organism>
<feature type="compositionally biased region" description="Polar residues" evidence="3">
    <location>
        <begin position="118"/>
        <end position="134"/>
    </location>
</feature>
<feature type="compositionally biased region" description="Pro residues" evidence="3">
    <location>
        <begin position="935"/>
        <end position="944"/>
    </location>
</feature>
<dbReference type="GO" id="GO:0006351">
    <property type="term" value="P:DNA-templated transcription"/>
    <property type="evidence" value="ECO:0007669"/>
    <property type="project" value="InterPro"/>
</dbReference>
<dbReference type="PANTHER" id="PTHR31001">
    <property type="entry name" value="UNCHARACTERIZED TRANSCRIPTIONAL REGULATORY PROTEIN"/>
    <property type="match status" value="1"/>
</dbReference>
<feature type="region of interest" description="Disordered" evidence="3">
    <location>
        <begin position="785"/>
        <end position="842"/>
    </location>
</feature>
<dbReference type="Proteomes" id="UP000311382">
    <property type="component" value="Unassembled WGS sequence"/>
</dbReference>
<evidence type="ECO:0000259" key="4">
    <source>
        <dbReference type="SMART" id="SM00906"/>
    </source>
</evidence>
<feature type="compositionally biased region" description="Polar residues" evidence="3">
    <location>
        <begin position="799"/>
        <end position="810"/>
    </location>
</feature>
<dbReference type="Gene3D" id="4.10.240.10">
    <property type="entry name" value="Zn(2)-C6 fungal-type DNA-binding domain"/>
    <property type="match status" value="1"/>
</dbReference>
<dbReference type="CDD" id="cd12148">
    <property type="entry name" value="fungal_TF_MHR"/>
    <property type="match status" value="1"/>
</dbReference>
<dbReference type="InterPro" id="IPR050613">
    <property type="entry name" value="Sec_Metabolite_Reg"/>
</dbReference>
<feature type="region of interest" description="Disordered" evidence="3">
    <location>
        <begin position="104"/>
        <end position="134"/>
    </location>
</feature>
<feature type="region of interest" description="Disordered" evidence="3">
    <location>
        <begin position="60"/>
        <end position="90"/>
    </location>
</feature>
<comment type="caution">
    <text evidence="5">The sequence shown here is derived from an EMBL/GenBank/DDBJ whole genome shotgun (WGS) entry which is preliminary data.</text>
</comment>
<feature type="compositionally biased region" description="Gly residues" evidence="3">
    <location>
        <begin position="108"/>
        <end position="117"/>
    </location>
</feature>
<feature type="compositionally biased region" description="Low complexity" evidence="3">
    <location>
        <begin position="785"/>
        <end position="798"/>
    </location>
</feature>
<dbReference type="SMART" id="SM00906">
    <property type="entry name" value="Fungal_trans"/>
    <property type="match status" value="1"/>
</dbReference>
<feature type="domain" description="Xylanolytic transcriptional activator regulatory" evidence="4">
    <location>
        <begin position="424"/>
        <end position="500"/>
    </location>
</feature>
<feature type="region of interest" description="Disordered" evidence="3">
    <location>
        <begin position="875"/>
        <end position="951"/>
    </location>
</feature>
<evidence type="ECO:0000313" key="5">
    <source>
        <dbReference type="EMBL" id="TNY23489.1"/>
    </source>
</evidence>
<keyword evidence="6" id="KW-1185">Reference proteome</keyword>
<feature type="compositionally biased region" description="Pro residues" evidence="3">
    <location>
        <begin position="827"/>
        <end position="838"/>
    </location>
</feature>
<comment type="subcellular location">
    <subcellularLocation>
        <location evidence="1">Nucleus</location>
    </subcellularLocation>
</comment>
<evidence type="ECO:0000256" key="3">
    <source>
        <dbReference type="SAM" id="MobiDB-lite"/>
    </source>
</evidence>
<evidence type="ECO:0000313" key="6">
    <source>
        <dbReference type="Proteomes" id="UP000311382"/>
    </source>
</evidence>
<dbReference type="STRING" id="5288.A0A5C5G4R9"/>
<feature type="compositionally biased region" description="Low complexity" evidence="3">
    <location>
        <begin position="875"/>
        <end position="895"/>
    </location>
</feature>
<dbReference type="AlphaFoldDB" id="A0A5C5G4R9"/>
<reference evidence="5 6" key="1">
    <citation type="submission" date="2019-03" db="EMBL/GenBank/DDBJ databases">
        <title>Rhodosporidium diobovatum UCD-FST 08-225 genome sequencing, assembly, and annotation.</title>
        <authorList>
            <person name="Fakankun I.U."/>
            <person name="Fristensky B."/>
            <person name="Levin D.B."/>
        </authorList>
    </citation>
    <scope>NUCLEOTIDE SEQUENCE [LARGE SCALE GENOMIC DNA]</scope>
    <source>
        <strain evidence="5 6">UCD-FST 08-225</strain>
    </source>
</reference>
<sequence length="951" mass="102640">MQKKLRCNRADPCAPCVSRGEGHLCSWEGAEPLYKARDEADTQELRDQVARLESLVRYLTSQRPDDPSGDYDSAIANDEPGSPVADHVDNFPSKAREFDSAARRSFHGGEGTGGGGTSNPSRGNSFNAQEGQTMHTPKSALAIDMRANDLVEGLAQLAIREFVVLENSGSDAWAPGNARGLDFLDEAEQFVETMPQHFGVSQKPAFSIPVATPRSTASSPATMATGAGAARSFGMPAMSSYSASVPSEAASSPGLSSYAAPSPLSPGGLSTAAFTKDAPPLSDALKYLPSHNQAMSAYRYFSGYVSWYAHPVHLATFEQQWAGLRAALEIENEEERDRAVDPFFVATYLGVLATGLAMMPVKRAIRDGFGPEKDKIVDSWLEGAMVALTCGRFLDNPSVEAVRATVVLGTFFVFVATGERSGAGMGLLSLVVQIALSLGLHRDPDRSPGKFTFFEAEERRRLFWNLFMLCILSSASLSRTWAVFDLNGVDTKLPLDCTDEEILDEAAAMAGLERRKMRFEETPMTSLIIKMKLAVLARKMNDRAFGIHPVPYEEILALDAELREFEEAIPSRYQLRLDPSGALSRSTAHVTVTEMRACMVQISLAGEFLRIHRPWMLLAGSDKRYQYSRNQAIHYAKLLLAVYRSPSCNGQKWGGLSYKATNAAILLAVDILAHPDGSEVSQLRSIVRAVCKQMEAQASVSSLCRKGVRVLKFLLEKEALLSTQRDQRRLNKRVRTDDAGGVSFPSRHLRTALDPAFAAASPLQFMHDREDESLAHKNDLGGAGSPAAFFGPAGPASAHQYQQPAASTSAFRPPPLPLPRQPRAAPSVPPPAPLPPPGDISSFADLGSAFEFDFHLPPPPSLSYASPAATVYSSSYSSPYGPHPPHYGQGTGHPPIYSSQPPTPALSSAHSSTSPYAPGPPPPLDHKAGGAYASPPDPGLPPAPTYILPRY</sequence>
<dbReference type="GO" id="GO:0005634">
    <property type="term" value="C:nucleus"/>
    <property type="evidence" value="ECO:0007669"/>
    <property type="project" value="UniProtKB-SubCell"/>
</dbReference>
<dbReference type="EMBL" id="SOZI01000011">
    <property type="protein sequence ID" value="TNY23489.1"/>
    <property type="molecule type" value="Genomic_DNA"/>
</dbReference>
<keyword evidence="2" id="KW-0539">Nucleus</keyword>
<dbReference type="GO" id="GO:0000981">
    <property type="term" value="F:DNA-binding transcription factor activity, RNA polymerase II-specific"/>
    <property type="evidence" value="ECO:0007669"/>
    <property type="project" value="InterPro"/>
</dbReference>
<protein>
    <recommendedName>
        <fullName evidence="4">Xylanolytic transcriptional activator regulatory domain-containing protein</fullName>
    </recommendedName>
</protein>
<name>A0A5C5G4R9_9BASI</name>
<dbReference type="GO" id="GO:0008270">
    <property type="term" value="F:zinc ion binding"/>
    <property type="evidence" value="ECO:0007669"/>
    <property type="project" value="InterPro"/>
</dbReference>
<accession>A0A5C5G4R9</accession>